<dbReference type="PANTHER" id="PTHR48104:SF30">
    <property type="entry name" value="METACASPASE-1"/>
    <property type="match status" value="1"/>
</dbReference>
<sequence>MDRTSPAKPTQWAVLVGVNYYGHPDQQLRGCVSDVTNMATYWSASSNPVEIMKLTYSGPTGVELGLNETDEAPTRDNVIASLDKIKRDALVGDYVYLHFSCHGTQVRDKAIGTTHEGTGDLALVLYDPNKGPQIFHTWHLATILKEMVERLLHVTVVLDCCFSGSTVRSDNGDRSSVRFVNYDPKFDENYPSFDFDLAATFLGIDNGRDARHICPLMVESSLYTMIAACGPHEIAKELCLNGLCKGPGYRQEHFTIISA</sequence>
<feature type="domain" description="Peptidase C14 caspase" evidence="2">
    <location>
        <begin position="11"/>
        <end position="207"/>
    </location>
</feature>
<organism evidence="3 4">
    <name type="scientific">Fusarium ambrosium</name>
    <dbReference type="NCBI Taxonomy" id="131363"/>
    <lineage>
        <taxon>Eukaryota</taxon>
        <taxon>Fungi</taxon>
        <taxon>Dikarya</taxon>
        <taxon>Ascomycota</taxon>
        <taxon>Pezizomycotina</taxon>
        <taxon>Sordariomycetes</taxon>
        <taxon>Hypocreomycetidae</taxon>
        <taxon>Hypocreales</taxon>
        <taxon>Nectriaceae</taxon>
        <taxon>Fusarium</taxon>
        <taxon>Fusarium solani species complex</taxon>
    </lineage>
</organism>
<dbReference type="PANTHER" id="PTHR48104">
    <property type="entry name" value="METACASPASE-4"/>
    <property type="match status" value="1"/>
</dbReference>
<gene>
    <name evidence="3" type="ORF">CDV31_009719</name>
</gene>
<accession>A0A428TSU2</accession>
<reference evidence="3 4" key="1">
    <citation type="submission" date="2017-06" db="EMBL/GenBank/DDBJ databases">
        <title>Cmopartive genomic analysis of Ambrosia Fusariam Clade fungi.</title>
        <authorList>
            <person name="Stajich J.E."/>
            <person name="Carrillo J."/>
            <person name="Kijimoto T."/>
            <person name="Eskalen A."/>
            <person name="O'Donnell K."/>
            <person name="Kasson M."/>
        </authorList>
    </citation>
    <scope>NUCLEOTIDE SEQUENCE [LARGE SCALE GENOMIC DNA]</scope>
    <source>
        <strain evidence="3 4">NRRL 20438</strain>
    </source>
</reference>
<dbReference type="EMBL" id="NIZV01000142">
    <property type="protein sequence ID" value="RSM05085.1"/>
    <property type="molecule type" value="Genomic_DNA"/>
</dbReference>
<dbReference type="InterPro" id="IPR011600">
    <property type="entry name" value="Pept_C14_caspase"/>
</dbReference>
<dbReference type="InterPro" id="IPR050452">
    <property type="entry name" value="Metacaspase"/>
</dbReference>
<evidence type="ECO:0000313" key="3">
    <source>
        <dbReference type="EMBL" id="RSM05085.1"/>
    </source>
</evidence>
<comment type="similarity">
    <text evidence="1">Belongs to the peptidase C14B family.</text>
</comment>
<evidence type="ECO:0000259" key="2">
    <source>
        <dbReference type="Pfam" id="PF00656"/>
    </source>
</evidence>
<name>A0A428TSU2_9HYPO</name>
<dbReference type="AlphaFoldDB" id="A0A428TSU2"/>
<evidence type="ECO:0000313" key="4">
    <source>
        <dbReference type="Proteomes" id="UP000288429"/>
    </source>
</evidence>
<dbReference type="GO" id="GO:0005737">
    <property type="term" value="C:cytoplasm"/>
    <property type="evidence" value="ECO:0007669"/>
    <property type="project" value="TreeGrafter"/>
</dbReference>
<dbReference type="Gene3D" id="3.40.50.1460">
    <property type="match status" value="1"/>
</dbReference>
<dbReference type="Pfam" id="PF00656">
    <property type="entry name" value="Peptidase_C14"/>
    <property type="match status" value="1"/>
</dbReference>
<evidence type="ECO:0000256" key="1">
    <source>
        <dbReference type="ARBA" id="ARBA00009005"/>
    </source>
</evidence>
<keyword evidence="4" id="KW-1185">Reference proteome</keyword>
<proteinExistence type="inferred from homology"/>
<dbReference type="Proteomes" id="UP000288429">
    <property type="component" value="Unassembled WGS sequence"/>
</dbReference>
<dbReference type="GO" id="GO:0006508">
    <property type="term" value="P:proteolysis"/>
    <property type="evidence" value="ECO:0007669"/>
    <property type="project" value="InterPro"/>
</dbReference>
<protein>
    <recommendedName>
        <fullName evidence="2">Peptidase C14 caspase domain-containing protein</fullName>
    </recommendedName>
</protein>
<dbReference type="GO" id="GO:0004197">
    <property type="term" value="F:cysteine-type endopeptidase activity"/>
    <property type="evidence" value="ECO:0007669"/>
    <property type="project" value="InterPro"/>
</dbReference>
<comment type="caution">
    <text evidence="3">The sequence shown here is derived from an EMBL/GenBank/DDBJ whole genome shotgun (WGS) entry which is preliminary data.</text>
</comment>